<evidence type="ECO:0000256" key="2">
    <source>
        <dbReference type="ARBA" id="ARBA00022737"/>
    </source>
</evidence>
<organism evidence="5 6">
    <name type="scientific">Anaeramoeba ignava</name>
    <name type="common">Anaerobic marine amoeba</name>
    <dbReference type="NCBI Taxonomy" id="1746090"/>
    <lineage>
        <taxon>Eukaryota</taxon>
        <taxon>Metamonada</taxon>
        <taxon>Anaeramoebidae</taxon>
        <taxon>Anaeramoeba</taxon>
    </lineage>
</organism>
<feature type="compositionally biased region" description="Basic residues" evidence="3">
    <location>
        <begin position="627"/>
        <end position="636"/>
    </location>
</feature>
<dbReference type="Gene3D" id="2.120.10.80">
    <property type="entry name" value="Kelch-type beta propeller"/>
    <property type="match status" value="2"/>
</dbReference>
<dbReference type="Proteomes" id="UP001149090">
    <property type="component" value="Unassembled WGS sequence"/>
</dbReference>
<evidence type="ECO:0000256" key="1">
    <source>
        <dbReference type="ARBA" id="ARBA00022441"/>
    </source>
</evidence>
<dbReference type="InterPro" id="IPR015915">
    <property type="entry name" value="Kelch-typ_b-propeller"/>
</dbReference>
<feature type="compositionally biased region" description="Basic and acidic residues" evidence="3">
    <location>
        <begin position="617"/>
        <end position="626"/>
    </location>
</feature>
<dbReference type="CDD" id="cd18186">
    <property type="entry name" value="BTB_POZ_ZBTB_KLHL-like"/>
    <property type="match status" value="1"/>
</dbReference>
<evidence type="ECO:0000313" key="6">
    <source>
        <dbReference type="Proteomes" id="UP001149090"/>
    </source>
</evidence>
<name>A0A9Q0LK02_ANAIG</name>
<reference evidence="5" key="1">
    <citation type="submission" date="2022-10" db="EMBL/GenBank/DDBJ databases">
        <title>Novel sulphate-reducing endosymbionts in the free-living metamonad Anaeramoeba.</title>
        <authorList>
            <person name="Jerlstrom-Hultqvist J."/>
            <person name="Cepicka I."/>
            <person name="Gallot-Lavallee L."/>
            <person name="Salas-Leiva D."/>
            <person name="Curtis B.A."/>
            <person name="Zahonova K."/>
            <person name="Pipaliya S."/>
            <person name="Dacks J."/>
            <person name="Roger A.J."/>
        </authorList>
    </citation>
    <scope>NUCLEOTIDE SEQUENCE</scope>
    <source>
        <strain evidence="5">BMAN</strain>
    </source>
</reference>
<keyword evidence="6" id="KW-1185">Reference proteome</keyword>
<keyword evidence="1" id="KW-0880">Kelch repeat</keyword>
<dbReference type="EMBL" id="JAPDFW010000070">
    <property type="protein sequence ID" value="KAJ5074312.1"/>
    <property type="molecule type" value="Genomic_DNA"/>
</dbReference>
<feature type="domain" description="BTB" evidence="4">
    <location>
        <begin position="461"/>
        <end position="527"/>
    </location>
</feature>
<dbReference type="InterPro" id="IPR011333">
    <property type="entry name" value="SKP1/BTB/POZ_sf"/>
</dbReference>
<dbReference type="SUPFAM" id="SSF117281">
    <property type="entry name" value="Kelch motif"/>
    <property type="match status" value="1"/>
</dbReference>
<dbReference type="OMA" id="WCELKPI"/>
<dbReference type="AlphaFoldDB" id="A0A9Q0LK02"/>
<evidence type="ECO:0000256" key="3">
    <source>
        <dbReference type="SAM" id="MobiDB-lite"/>
    </source>
</evidence>
<dbReference type="SMART" id="SM00225">
    <property type="entry name" value="BTB"/>
    <property type="match status" value="1"/>
</dbReference>
<dbReference type="Gene3D" id="3.30.710.10">
    <property type="entry name" value="Potassium Channel Kv1.1, Chain A"/>
    <property type="match status" value="1"/>
</dbReference>
<comment type="caution">
    <text evidence="5">The sequence shown here is derived from an EMBL/GenBank/DDBJ whole genome shotgun (WGS) entry which is preliminary data.</text>
</comment>
<dbReference type="PROSITE" id="PS50097">
    <property type="entry name" value="BTB"/>
    <property type="match status" value="1"/>
</dbReference>
<evidence type="ECO:0000313" key="5">
    <source>
        <dbReference type="EMBL" id="KAJ5074312.1"/>
    </source>
</evidence>
<dbReference type="SUPFAM" id="SSF54695">
    <property type="entry name" value="POZ domain"/>
    <property type="match status" value="1"/>
</dbReference>
<protein>
    <submittedName>
        <fullName evidence="5">Acyl-coa-binding domain-containing protein</fullName>
    </submittedName>
</protein>
<dbReference type="InterPro" id="IPR000210">
    <property type="entry name" value="BTB/POZ_dom"/>
</dbReference>
<gene>
    <name evidence="5" type="ORF">M0811_00941</name>
</gene>
<dbReference type="PANTHER" id="PTHR46093">
    <property type="entry name" value="ACYL-COA-BINDING DOMAIN-CONTAINING PROTEIN 5"/>
    <property type="match status" value="1"/>
</dbReference>
<feature type="region of interest" description="Disordered" evidence="3">
    <location>
        <begin position="617"/>
        <end position="636"/>
    </location>
</feature>
<accession>A0A9Q0LK02</accession>
<dbReference type="PANTHER" id="PTHR46093:SF18">
    <property type="entry name" value="FIBRONECTIN TYPE-III DOMAIN-CONTAINING PROTEIN"/>
    <property type="match status" value="1"/>
</dbReference>
<evidence type="ECO:0000259" key="4">
    <source>
        <dbReference type="PROSITE" id="PS50097"/>
    </source>
</evidence>
<dbReference type="Pfam" id="PF24681">
    <property type="entry name" value="Kelch_KLHDC2_KLHL20_DRC7"/>
    <property type="match status" value="1"/>
</dbReference>
<sequence>MQLSWKAIKDSEKNKPRERYGQATLLHEDKIYFFGGYDTQIRYNDLHVFDIKKKTWDLVQTNSVKPSPRCGQLAFFFKDILYIFGGSDGNDLNDLWKLNLATRKWSQINYSNQEIVPPMCYHSGSLYNDKVYIFGGISKSDVVLDKFLCLDLNTFTFTQLPIKNTKLTPLFRHTSEIFNNNLYIYGGSNSSYKTVKSLYKVNLDNFECSLINTENAPQERCGHSSFVYNNYLYILNGLSDDIYFNDLNRLNLLNPVSWEFVVSGEQIYKPKFGQSIVLRDNTLYQFYGGVQEIGWNFSKEINKLTFKKSNSFLMDMEDFLKREELTNFEIECLDRSIIKAHKQFINLAIPPQFEKIFLQKCRVTPKNIILNLLNWIYCGGFLNKMFLEQFHLEFSQLKQFVSEIQECIQKNQSSTSMIQIPLDLSKFVKLLDSILSQEKTNQEKSNFAFLLDKETNQSYPFDFYIKVDQKRIPTHQFILAARSNLYRGMFISTQDDSCEAPDLSGRSFEAVELFVKFLYTNSIESSIPNIDIAFQLIDAIEFYGLSQSSPFRKQLISYISKNLSKDLFLQYIQSLQFNAYPDLFEFFQSFIVENFGSFSRKEKNLLFQFFDEKEIKNSKKEKEKAKKQEKKAGKKK</sequence>
<keyword evidence="2" id="KW-0677">Repeat</keyword>
<dbReference type="OrthoDB" id="10251809at2759"/>
<dbReference type="Pfam" id="PF00651">
    <property type="entry name" value="BTB"/>
    <property type="match status" value="1"/>
</dbReference>
<proteinExistence type="predicted"/>